<dbReference type="PANTHER" id="PTHR16222">
    <property type="entry name" value="ADP-RIBOSYLGLYCOHYDROLASE"/>
    <property type="match status" value="1"/>
</dbReference>
<organism evidence="4 5">
    <name type="scientific">Streptococcus sanguinis SK72</name>
    <dbReference type="NCBI Taxonomy" id="888809"/>
    <lineage>
        <taxon>Bacteria</taxon>
        <taxon>Bacillati</taxon>
        <taxon>Bacillota</taxon>
        <taxon>Bacilli</taxon>
        <taxon>Lactobacillales</taxon>
        <taxon>Streptococcaceae</taxon>
        <taxon>Streptococcus</taxon>
    </lineage>
</organism>
<dbReference type="SUPFAM" id="SSF101478">
    <property type="entry name" value="ADP-ribosylglycohydrolase"/>
    <property type="match status" value="1"/>
</dbReference>
<gene>
    <name evidence="4" type="primary">draG</name>
    <name evidence="4" type="ORF">HMPREF9381_2032</name>
</gene>
<comment type="caution">
    <text evidence="4">The sequence shown here is derived from an EMBL/GenBank/DDBJ whole genome shotgun (WGS) entry which is preliminary data.</text>
</comment>
<proteinExistence type="inferred from homology"/>
<feature type="binding site" evidence="3">
    <location>
        <position position="259"/>
    </location>
    <ligand>
        <name>Mg(2+)</name>
        <dbReference type="ChEBI" id="CHEBI:18420"/>
        <label>1</label>
    </ligand>
</feature>
<dbReference type="Pfam" id="PF03747">
    <property type="entry name" value="ADP_ribosyl_GH"/>
    <property type="match status" value="1"/>
</dbReference>
<protein>
    <submittedName>
        <fullName evidence="4">Putative ADP-ribosyl-[dinitrogen reductase] hydrolase</fullName>
        <ecNumber evidence="4">3.2.2.24</ecNumber>
    </submittedName>
</protein>
<keyword evidence="2 4" id="KW-0378">Hydrolase</keyword>
<dbReference type="InterPro" id="IPR005502">
    <property type="entry name" value="Ribosyl_crysJ1"/>
</dbReference>
<dbReference type="InterPro" id="IPR036705">
    <property type="entry name" value="Ribosyl_crysJ1_sf"/>
</dbReference>
<feature type="binding site" evidence="3">
    <location>
        <position position="74"/>
    </location>
    <ligand>
        <name>Mg(2+)</name>
        <dbReference type="ChEBI" id="CHEBI:18420"/>
        <label>1</label>
    </ligand>
</feature>
<comment type="similarity">
    <text evidence="1">Belongs to the ADP-ribosylglycohydrolase family.</text>
</comment>
<feature type="binding site" evidence="3">
    <location>
        <position position="256"/>
    </location>
    <ligand>
        <name>Mg(2+)</name>
        <dbReference type="ChEBI" id="CHEBI:18420"/>
        <label>1</label>
    </ligand>
</feature>
<feature type="binding site" evidence="3">
    <location>
        <position position="258"/>
    </location>
    <ligand>
        <name>Mg(2+)</name>
        <dbReference type="ChEBI" id="CHEBI:18420"/>
        <label>1</label>
    </ligand>
</feature>
<dbReference type="GO" id="GO:0046872">
    <property type="term" value="F:metal ion binding"/>
    <property type="evidence" value="ECO:0007669"/>
    <property type="project" value="UniProtKB-KW"/>
</dbReference>
<accession>F0I4E2</accession>
<evidence type="ECO:0000256" key="2">
    <source>
        <dbReference type="ARBA" id="ARBA00022801"/>
    </source>
</evidence>
<sequence>MFFGVRKNFKIKNSIIKQKAEEASMNQSLKAAVYGLAVADALGVPYEFLTRGSFKAIEMVGYGSHQQPAGTWSDDTSLVLATCDSIREKGKIDPVDMQQRFKHWLFEGAYTPDGLTFDVGNATREALTRGHGLSDEYSNGNGSLMRILPLAFTEASPSDIEAVSSITHAHATSVEACQLYVDIARRLLKAQQLPEILSGLETSKTYARLQTLAELTEEDIRSTGYVVDTLEAALWCLLTSTSYPGTVLKAVNLGDDTDTVAAVAGGLAGIIYGLEGIPDNWLAQLRHKELLESCLF</sequence>
<feature type="binding site" evidence="3">
    <location>
        <position position="73"/>
    </location>
    <ligand>
        <name>Mg(2+)</name>
        <dbReference type="ChEBI" id="CHEBI:18420"/>
        <label>1</label>
    </ligand>
</feature>
<keyword evidence="3" id="KW-0479">Metal-binding</keyword>
<comment type="cofactor">
    <cofactor evidence="3">
        <name>Mg(2+)</name>
        <dbReference type="ChEBI" id="CHEBI:18420"/>
    </cofactor>
    <text evidence="3">Binds 2 magnesium ions per subunit.</text>
</comment>
<dbReference type="AlphaFoldDB" id="F0I4E2"/>
<evidence type="ECO:0000256" key="3">
    <source>
        <dbReference type="PIRSR" id="PIRSR605502-1"/>
    </source>
</evidence>
<dbReference type="EC" id="3.2.2.24" evidence="4"/>
<dbReference type="HOGENOM" id="CLU_024566_8_1_9"/>
<feature type="binding site" evidence="3">
    <location>
        <position position="75"/>
    </location>
    <ligand>
        <name>Mg(2+)</name>
        <dbReference type="ChEBI" id="CHEBI:18420"/>
        <label>1</label>
    </ligand>
</feature>
<dbReference type="PATRIC" id="fig|888809.3.peg.1988"/>
<keyword evidence="4" id="KW-0326">Glycosidase</keyword>
<evidence type="ECO:0000313" key="4">
    <source>
        <dbReference type="EMBL" id="EGD28714.1"/>
    </source>
</evidence>
<name>F0I4E2_STRSA</name>
<evidence type="ECO:0000313" key="5">
    <source>
        <dbReference type="Proteomes" id="UP000003332"/>
    </source>
</evidence>
<dbReference type="EMBL" id="AEXV01000012">
    <property type="protein sequence ID" value="EGD28714.1"/>
    <property type="molecule type" value="Genomic_DNA"/>
</dbReference>
<reference evidence="4 5" key="1">
    <citation type="submission" date="2011-02" db="EMBL/GenBank/DDBJ databases">
        <authorList>
            <person name="Muzny D."/>
            <person name="Qin X."/>
            <person name="Deng J."/>
            <person name="Jiang H."/>
            <person name="Liu Y."/>
            <person name="Qu J."/>
            <person name="Song X.-Z."/>
            <person name="Zhang L."/>
            <person name="Thornton R."/>
            <person name="Coyle M."/>
            <person name="Francisco L."/>
            <person name="Jackson L."/>
            <person name="Javaid M."/>
            <person name="Korchina V."/>
            <person name="Kovar C."/>
            <person name="Mata R."/>
            <person name="Mathew T."/>
            <person name="Ngo R."/>
            <person name="Nguyen L."/>
            <person name="Nguyen N."/>
            <person name="Okwuonu G."/>
            <person name="Ongeri F."/>
            <person name="Pham C."/>
            <person name="Simmons D."/>
            <person name="Wilczek-Boney K."/>
            <person name="Hale W."/>
            <person name="Jakkamsetti A."/>
            <person name="Pham P."/>
            <person name="Ruth R."/>
            <person name="San Lucas F."/>
            <person name="Warren J."/>
            <person name="Zhang J."/>
            <person name="Zhao Z."/>
            <person name="Zhou C."/>
            <person name="Zhu D."/>
            <person name="Lee S."/>
            <person name="Bess C."/>
            <person name="Blankenburg K."/>
            <person name="Forbes L."/>
            <person name="Fu Q."/>
            <person name="Gubbala S."/>
            <person name="Hirani K."/>
            <person name="Jayaseelan J.C."/>
            <person name="Lara F."/>
            <person name="Munidasa M."/>
            <person name="Palculict T."/>
            <person name="Patil S."/>
            <person name="Pu L.-L."/>
            <person name="Saada N."/>
            <person name="Tang L."/>
            <person name="Weissenberger G."/>
            <person name="Zhu Y."/>
            <person name="Hemphill L."/>
            <person name="Shang Y."/>
            <person name="Youmans B."/>
            <person name="Ayvaz T."/>
            <person name="Ross M."/>
            <person name="Santibanez J."/>
            <person name="Aqrawi P."/>
            <person name="Gross S."/>
            <person name="Joshi V."/>
            <person name="Fowler G."/>
            <person name="Nazareth L."/>
            <person name="Reid J."/>
            <person name="Worley K."/>
            <person name="Petrosino J."/>
            <person name="Highlander S."/>
            <person name="Gibbs R."/>
        </authorList>
    </citation>
    <scope>NUCLEOTIDE SEQUENCE [LARGE SCALE GENOMIC DNA]</scope>
    <source>
        <strain evidence="4 5">SK72</strain>
    </source>
</reference>
<dbReference type="PANTHER" id="PTHR16222:SF24">
    <property type="entry name" value="ADP-RIBOSYLHYDROLASE ARH3"/>
    <property type="match status" value="1"/>
</dbReference>
<dbReference type="Gene3D" id="1.10.4080.10">
    <property type="entry name" value="ADP-ribosylation/Crystallin J1"/>
    <property type="match status" value="1"/>
</dbReference>
<dbReference type="GO" id="GO:0047407">
    <property type="term" value="F:ADP-ribosyl-[dinitrogen reductase] hydrolase activity"/>
    <property type="evidence" value="ECO:0007669"/>
    <property type="project" value="UniProtKB-EC"/>
</dbReference>
<dbReference type="InterPro" id="IPR050792">
    <property type="entry name" value="ADP-ribosylglycohydrolase"/>
</dbReference>
<keyword evidence="3" id="KW-0460">Magnesium</keyword>
<evidence type="ECO:0000256" key="1">
    <source>
        <dbReference type="ARBA" id="ARBA00010702"/>
    </source>
</evidence>
<dbReference type="Proteomes" id="UP000003332">
    <property type="component" value="Unassembled WGS sequence"/>
</dbReference>